<evidence type="ECO:0000256" key="1">
    <source>
        <dbReference type="SAM" id="SignalP"/>
    </source>
</evidence>
<sequence length="42" mass="4194">MTRLTSKIAAIALVVATNLVLSGSCGVPVTITCPDPYSCVGA</sequence>
<dbReference type="AlphaFoldDB" id="A0A2U3NYR6"/>
<proteinExistence type="predicted"/>
<keyword evidence="3" id="KW-1185">Reference proteome</keyword>
<organism evidence="2 3">
    <name type="scientific">Mycobacterium rhizamassiliense</name>
    <dbReference type="NCBI Taxonomy" id="1841860"/>
    <lineage>
        <taxon>Bacteria</taxon>
        <taxon>Bacillati</taxon>
        <taxon>Actinomycetota</taxon>
        <taxon>Actinomycetes</taxon>
        <taxon>Mycobacteriales</taxon>
        <taxon>Mycobacteriaceae</taxon>
        <taxon>Mycobacterium</taxon>
    </lineage>
</organism>
<name>A0A2U3NYR6_9MYCO</name>
<keyword evidence="1" id="KW-0732">Signal</keyword>
<evidence type="ECO:0000313" key="3">
    <source>
        <dbReference type="Proteomes" id="UP000240988"/>
    </source>
</evidence>
<dbReference type="PROSITE" id="PS51257">
    <property type="entry name" value="PROKAR_LIPOPROTEIN"/>
    <property type="match status" value="1"/>
</dbReference>
<dbReference type="STRING" id="1841860.GCA_900157375_04481"/>
<feature type="chain" id="PRO_5039083856" evidence="1">
    <location>
        <begin position="23"/>
        <end position="42"/>
    </location>
</feature>
<reference evidence="2 3" key="1">
    <citation type="submission" date="2017-01" db="EMBL/GenBank/DDBJ databases">
        <authorList>
            <consortium name="Urmite Genomes"/>
        </authorList>
    </citation>
    <scope>NUCLEOTIDE SEQUENCE [LARGE SCALE GENOMIC DNA]</scope>
    <source>
        <strain evidence="2 3">AB57</strain>
    </source>
</reference>
<protein>
    <submittedName>
        <fullName evidence="2">Mycobacterium rhizamassiliense ORFan</fullName>
    </submittedName>
</protein>
<dbReference type="Proteomes" id="UP000240988">
    <property type="component" value="Unassembled WGS sequence"/>
</dbReference>
<evidence type="ECO:0000313" key="2">
    <source>
        <dbReference type="EMBL" id="SPM36637.1"/>
    </source>
</evidence>
<dbReference type="RefSeq" id="WP_281254387.1">
    <property type="nucleotide sequence ID" value="NZ_LT721901.1"/>
</dbReference>
<gene>
    <name evidence="2" type="ORF">MRAB57_4478</name>
</gene>
<accession>A0A2U3NYR6</accession>
<feature type="signal peptide" evidence="1">
    <location>
        <begin position="1"/>
        <end position="22"/>
    </location>
</feature>
<dbReference type="EMBL" id="FUFA01000005">
    <property type="protein sequence ID" value="SPM36637.1"/>
    <property type="molecule type" value="Genomic_DNA"/>
</dbReference>